<proteinExistence type="predicted"/>
<dbReference type="AlphaFoldDB" id="A0AAE0ZQQ3"/>
<keyword evidence="2" id="KW-1185">Reference proteome</keyword>
<evidence type="ECO:0000313" key="1">
    <source>
        <dbReference type="EMBL" id="KAK3773246.1"/>
    </source>
</evidence>
<organism evidence="1 2">
    <name type="scientific">Elysia crispata</name>
    <name type="common">lettuce slug</name>
    <dbReference type="NCBI Taxonomy" id="231223"/>
    <lineage>
        <taxon>Eukaryota</taxon>
        <taxon>Metazoa</taxon>
        <taxon>Spiralia</taxon>
        <taxon>Lophotrochozoa</taxon>
        <taxon>Mollusca</taxon>
        <taxon>Gastropoda</taxon>
        <taxon>Heterobranchia</taxon>
        <taxon>Euthyneura</taxon>
        <taxon>Panpulmonata</taxon>
        <taxon>Sacoglossa</taxon>
        <taxon>Placobranchoidea</taxon>
        <taxon>Plakobranchidae</taxon>
        <taxon>Elysia</taxon>
    </lineage>
</organism>
<protein>
    <submittedName>
        <fullName evidence="1">Uncharacterized protein</fullName>
    </submittedName>
</protein>
<sequence length="365" mass="41618">MGDSSFGDVRELQGHFMSLMYQGASGQQKLKPGQLSKTSEVVLSMTQNVPDGQNFKLFLRTSYSMSLNLVKRLKDRGSLPCRNCAHESPEGNVSYQADSSLGKYTPAPKHVYRRKIPAPCELRLNHVGHLPEVSAKRGRCKHIDVEVNSATFIIYLYIHVQLEIKMSGKHAYAIEIYDSEEEFNIIFERVVNGEQPDVPDVQEKTPPRNFARFLPRLKCTSTPFLRRRTRRRGNEASLWLPDGEPKRHSLHGFLINTPMEDEELLSTPVLKWITPGDILKNMTFEGKSLINKMKEFFNSNQVALWLHETDVPDVKCHARKGPHYHVDTFPETTELDSMAGSKATKLNPALLERSSTLEWRKTSTH</sequence>
<evidence type="ECO:0000313" key="2">
    <source>
        <dbReference type="Proteomes" id="UP001283361"/>
    </source>
</evidence>
<comment type="caution">
    <text evidence="1">The sequence shown here is derived from an EMBL/GenBank/DDBJ whole genome shotgun (WGS) entry which is preliminary data.</text>
</comment>
<dbReference type="Proteomes" id="UP001283361">
    <property type="component" value="Unassembled WGS sequence"/>
</dbReference>
<name>A0AAE0ZQQ3_9GAST</name>
<gene>
    <name evidence="1" type="ORF">RRG08_012371</name>
</gene>
<dbReference type="EMBL" id="JAWDGP010003552">
    <property type="protein sequence ID" value="KAK3773246.1"/>
    <property type="molecule type" value="Genomic_DNA"/>
</dbReference>
<accession>A0AAE0ZQQ3</accession>
<reference evidence="1" key="1">
    <citation type="journal article" date="2023" name="G3 (Bethesda)">
        <title>A reference genome for the long-term kleptoplast-retaining sea slug Elysia crispata morphotype clarki.</title>
        <authorList>
            <person name="Eastman K.E."/>
            <person name="Pendleton A.L."/>
            <person name="Shaikh M.A."/>
            <person name="Suttiyut T."/>
            <person name="Ogas R."/>
            <person name="Tomko P."/>
            <person name="Gavelis G."/>
            <person name="Widhalm J.R."/>
            <person name="Wisecaver J.H."/>
        </authorList>
    </citation>
    <scope>NUCLEOTIDE SEQUENCE</scope>
    <source>
        <strain evidence="1">ECLA1</strain>
    </source>
</reference>